<gene>
    <name evidence="10" type="ORF">PF001_g17092</name>
    <name evidence="9" type="ORF">PF002_g18952</name>
    <name evidence="8" type="ORF">PF004_g16321</name>
    <name evidence="7" type="ORF">PF005_g17854</name>
    <name evidence="6" type="ORF">PF006_g16662</name>
    <name evidence="5" type="ORF">PF007_g17757</name>
    <name evidence="2" type="ORF">PF009_g32384</name>
    <name evidence="4" type="ORF">PF010_g17143</name>
    <name evidence="3" type="ORF">PF011_g17172</name>
</gene>
<organism evidence="7 12">
    <name type="scientific">Phytophthora fragariae</name>
    <dbReference type="NCBI Taxonomy" id="53985"/>
    <lineage>
        <taxon>Eukaryota</taxon>
        <taxon>Sar</taxon>
        <taxon>Stramenopiles</taxon>
        <taxon>Oomycota</taxon>
        <taxon>Peronosporomycetes</taxon>
        <taxon>Peronosporales</taxon>
        <taxon>Peronosporaceae</taxon>
        <taxon>Phytophthora</taxon>
    </lineage>
</organism>
<evidence type="ECO:0000313" key="12">
    <source>
        <dbReference type="Proteomes" id="UP000433483"/>
    </source>
</evidence>
<dbReference type="EMBL" id="QXGC01001151">
    <property type="protein sequence ID" value="KAE9209919.1"/>
    <property type="molecule type" value="Genomic_DNA"/>
</dbReference>
<evidence type="ECO:0000313" key="11">
    <source>
        <dbReference type="Proteomes" id="UP000429523"/>
    </source>
</evidence>
<dbReference type="Proteomes" id="UP000433483">
    <property type="component" value="Unassembled WGS sequence"/>
</dbReference>
<dbReference type="Proteomes" id="UP000437068">
    <property type="component" value="Unassembled WGS sequence"/>
</dbReference>
<dbReference type="Proteomes" id="UP000440367">
    <property type="component" value="Unassembled WGS sequence"/>
</dbReference>
<feature type="transmembrane region" description="Helical" evidence="1">
    <location>
        <begin position="12"/>
        <end position="29"/>
    </location>
</feature>
<evidence type="ECO:0000313" key="3">
    <source>
        <dbReference type="EMBL" id="KAE8993357.1"/>
    </source>
</evidence>
<keyword evidence="12" id="KW-1185">Reference proteome</keyword>
<evidence type="ECO:0000313" key="2">
    <source>
        <dbReference type="EMBL" id="KAE8917294.1"/>
    </source>
</evidence>
<evidence type="ECO:0000313" key="6">
    <source>
        <dbReference type="EMBL" id="KAE9126709.1"/>
    </source>
</evidence>
<evidence type="ECO:0000313" key="18">
    <source>
        <dbReference type="Proteomes" id="UP000476176"/>
    </source>
</evidence>
<evidence type="ECO:0000313" key="9">
    <source>
        <dbReference type="EMBL" id="KAE9209991.1"/>
    </source>
</evidence>
<dbReference type="Proteomes" id="UP000440732">
    <property type="component" value="Unassembled WGS sequence"/>
</dbReference>
<keyword evidence="1" id="KW-1133">Transmembrane helix</keyword>
<name>A0A6A3X2P5_9STRA</name>
<reference evidence="11 12" key="1">
    <citation type="submission" date="2018-08" db="EMBL/GenBank/DDBJ databases">
        <title>Genomic investigation of the strawberry pathogen Phytophthora fragariae indicates pathogenicity is determined by transcriptional variation in three key races.</title>
        <authorList>
            <person name="Adams T.M."/>
            <person name="Armitage A.D."/>
            <person name="Sobczyk M.K."/>
            <person name="Bates H.J."/>
            <person name="Dunwell J.M."/>
            <person name="Nellist C.F."/>
            <person name="Harrison R.J."/>
        </authorList>
    </citation>
    <scope>NUCLEOTIDE SEQUENCE [LARGE SCALE GENOMIC DNA]</scope>
    <source>
        <strain evidence="10 13">A4</strain>
        <strain evidence="9 14">BC-1</strain>
        <strain evidence="8 18">BC-23</strain>
        <strain evidence="7 12">NOV-27</strain>
        <strain evidence="6 15">NOV-5</strain>
        <strain evidence="5 16">NOV-71</strain>
        <strain evidence="2 11">NOV-9</strain>
        <strain evidence="4 19">ONT-3</strain>
        <strain evidence="3 17">SCRP245</strain>
    </source>
</reference>
<dbReference type="Proteomes" id="UP000429523">
    <property type="component" value="Unassembled WGS sequence"/>
</dbReference>
<dbReference type="Proteomes" id="UP000441208">
    <property type="component" value="Unassembled WGS sequence"/>
</dbReference>
<sequence length="95" mass="10721">MAPELLTNGWVPRSFVMLLILTLCTRRWVGSHIGDLRRRACGRVFVLRIAGTGGSSGDTSTRCVRVGSSPRYWVIRIKPHRPRLIRTWCCLGVDV</sequence>
<dbReference type="EMBL" id="QXFZ01001223">
    <property type="protein sequence ID" value="KAE9094450.1"/>
    <property type="molecule type" value="Genomic_DNA"/>
</dbReference>
<evidence type="ECO:0000313" key="13">
    <source>
        <dbReference type="Proteomes" id="UP000437068"/>
    </source>
</evidence>
<dbReference type="EMBL" id="QXGB01001258">
    <property type="protein sequence ID" value="KAE9194004.1"/>
    <property type="molecule type" value="Genomic_DNA"/>
</dbReference>
<dbReference type="AlphaFoldDB" id="A0A6A3X2P5"/>
<dbReference type="EMBL" id="QXGF01007544">
    <property type="protein sequence ID" value="KAE8917294.1"/>
    <property type="molecule type" value="Genomic_DNA"/>
</dbReference>
<proteinExistence type="predicted"/>
<evidence type="ECO:0000313" key="8">
    <source>
        <dbReference type="EMBL" id="KAE9209919.1"/>
    </source>
</evidence>
<accession>A0A6A3X2P5</accession>
<keyword evidence="1" id="KW-0812">Transmembrane</keyword>
<evidence type="ECO:0000256" key="1">
    <source>
        <dbReference type="SAM" id="Phobius"/>
    </source>
</evidence>
<dbReference type="EMBL" id="QXGE01001215">
    <property type="protein sequence ID" value="KAE9295959.1"/>
    <property type="molecule type" value="Genomic_DNA"/>
</dbReference>
<dbReference type="EMBL" id="QXFX01001217">
    <property type="protein sequence ID" value="KAE9094343.1"/>
    <property type="molecule type" value="Genomic_DNA"/>
</dbReference>
<dbReference type="EMBL" id="QXGD01001277">
    <property type="protein sequence ID" value="KAE9209991.1"/>
    <property type="molecule type" value="Genomic_DNA"/>
</dbReference>
<evidence type="ECO:0000313" key="10">
    <source>
        <dbReference type="EMBL" id="KAE9295959.1"/>
    </source>
</evidence>
<dbReference type="Proteomes" id="UP000488956">
    <property type="component" value="Unassembled WGS sequence"/>
</dbReference>
<dbReference type="EMBL" id="QXFW01001279">
    <property type="protein sequence ID" value="KAE8993357.1"/>
    <property type="molecule type" value="Genomic_DNA"/>
</dbReference>
<dbReference type="EMBL" id="QXGA01001175">
    <property type="protein sequence ID" value="KAE9126709.1"/>
    <property type="molecule type" value="Genomic_DNA"/>
</dbReference>
<evidence type="ECO:0000313" key="7">
    <source>
        <dbReference type="EMBL" id="KAE9194004.1"/>
    </source>
</evidence>
<dbReference type="Proteomes" id="UP000460718">
    <property type="component" value="Unassembled WGS sequence"/>
</dbReference>
<evidence type="ECO:0000313" key="15">
    <source>
        <dbReference type="Proteomes" id="UP000440732"/>
    </source>
</evidence>
<evidence type="ECO:0000313" key="17">
    <source>
        <dbReference type="Proteomes" id="UP000460718"/>
    </source>
</evidence>
<dbReference type="Proteomes" id="UP000476176">
    <property type="component" value="Unassembled WGS sequence"/>
</dbReference>
<comment type="caution">
    <text evidence="7">The sequence shown here is derived from an EMBL/GenBank/DDBJ whole genome shotgun (WGS) entry which is preliminary data.</text>
</comment>
<evidence type="ECO:0000313" key="19">
    <source>
        <dbReference type="Proteomes" id="UP000488956"/>
    </source>
</evidence>
<evidence type="ECO:0000313" key="4">
    <source>
        <dbReference type="EMBL" id="KAE9094343.1"/>
    </source>
</evidence>
<evidence type="ECO:0000313" key="16">
    <source>
        <dbReference type="Proteomes" id="UP000441208"/>
    </source>
</evidence>
<evidence type="ECO:0000313" key="5">
    <source>
        <dbReference type="EMBL" id="KAE9094450.1"/>
    </source>
</evidence>
<keyword evidence="1" id="KW-0472">Membrane</keyword>
<protein>
    <submittedName>
        <fullName evidence="7">Uncharacterized protein</fullName>
    </submittedName>
</protein>
<evidence type="ECO:0000313" key="14">
    <source>
        <dbReference type="Proteomes" id="UP000440367"/>
    </source>
</evidence>